<dbReference type="AlphaFoldDB" id="A0A3M0J6C9"/>
<dbReference type="EMBL" id="QRBI01000184">
    <property type="protein sequence ID" value="RMB95900.1"/>
    <property type="molecule type" value="Genomic_DNA"/>
</dbReference>
<protein>
    <submittedName>
        <fullName evidence="1">Uncharacterized protein</fullName>
    </submittedName>
</protein>
<accession>A0A3M0J6C9</accession>
<proteinExistence type="predicted"/>
<keyword evidence="2" id="KW-1185">Reference proteome</keyword>
<comment type="caution">
    <text evidence="1">The sequence shown here is derived from an EMBL/GenBank/DDBJ whole genome shotgun (WGS) entry which is preliminary data.</text>
</comment>
<evidence type="ECO:0000313" key="1">
    <source>
        <dbReference type="EMBL" id="RMB95900.1"/>
    </source>
</evidence>
<name>A0A3M0J6C9_HIRRU</name>
<evidence type="ECO:0000313" key="2">
    <source>
        <dbReference type="Proteomes" id="UP000269221"/>
    </source>
</evidence>
<organism evidence="1 2">
    <name type="scientific">Hirundo rustica rustica</name>
    <dbReference type="NCBI Taxonomy" id="333673"/>
    <lineage>
        <taxon>Eukaryota</taxon>
        <taxon>Metazoa</taxon>
        <taxon>Chordata</taxon>
        <taxon>Craniata</taxon>
        <taxon>Vertebrata</taxon>
        <taxon>Euteleostomi</taxon>
        <taxon>Archelosauria</taxon>
        <taxon>Archosauria</taxon>
        <taxon>Dinosauria</taxon>
        <taxon>Saurischia</taxon>
        <taxon>Theropoda</taxon>
        <taxon>Coelurosauria</taxon>
        <taxon>Aves</taxon>
        <taxon>Neognathae</taxon>
        <taxon>Neoaves</taxon>
        <taxon>Telluraves</taxon>
        <taxon>Australaves</taxon>
        <taxon>Passeriformes</taxon>
        <taxon>Sylvioidea</taxon>
        <taxon>Hirundinidae</taxon>
        <taxon>Hirundo</taxon>
    </lineage>
</organism>
<dbReference type="Proteomes" id="UP000269221">
    <property type="component" value="Unassembled WGS sequence"/>
</dbReference>
<gene>
    <name evidence="1" type="ORF">DUI87_28014</name>
</gene>
<sequence length="231" mass="25922">MQKSRFCIKHEPFSGQNPGSQECISKRIPDLLQVNRGFCTAEFLLLLKGNIYTCAGDGLCDVEYTEIENFRYFVDVQAAWLKEHSYPNYIIVLNLEVIKKRDIELSQEMTPEPEQQNPGVCKYCQGIIVALCLLFIGGFGQSRIIPSPQNVEESADFLELSIQDTQLLCWGRVGDALHFQAGNDQEKVADKSEFTGQTQIRSTFIVVTSQASAASQEYRHPGFPAAALLLF</sequence>
<reference evidence="1 2" key="1">
    <citation type="submission" date="2018-07" db="EMBL/GenBank/DDBJ databases">
        <title>A high quality draft genome assembly of the barn swallow (H. rustica rustica).</title>
        <authorList>
            <person name="Formenti G."/>
            <person name="Chiara M."/>
            <person name="Poveda L."/>
            <person name="Francoijs K.-J."/>
            <person name="Bonisoli-Alquati A."/>
            <person name="Canova L."/>
            <person name="Gianfranceschi L."/>
            <person name="Horner D.S."/>
            <person name="Saino N."/>
        </authorList>
    </citation>
    <scope>NUCLEOTIDE SEQUENCE [LARGE SCALE GENOMIC DNA]</scope>
    <source>
        <strain evidence="1">Chelidonia</strain>
        <tissue evidence="1">Blood</tissue>
    </source>
</reference>